<keyword evidence="2 4" id="KW-0378">Hydrolase</keyword>
<evidence type="ECO:0000256" key="5">
    <source>
        <dbReference type="SAM" id="SignalP"/>
    </source>
</evidence>
<dbReference type="Pfam" id="PF01055">
    <property type="entry name" value="Glyco_hydro_31_2nd"/>
    <property type="match status" value="1"/>
</dbReference>
<dbReference type="Gene3D" id="2.60.40.1180">
    <property type="entry name" value="Golgi alpha-mannosidase II"/>
    <property type="match status" value="1"/>
</dbReference>
<gene>
    <name evidence="8" type="ORF">GCM10023313_29880</name>
</gene>
<evidence type="ECO:0000256" key="2">
    <source>
        <dbReference type="ARBA" id="ARBA00022801"/>
    </source>
</evidence>
<comment type="similarity">
    <text evidence="1 4">Belongs to the glycosyl hydrolase 31 family.</text>
</comment>
<organism evidence="8 9">
    <name type="scientific">Mucilaginibacter defluvii</name>
    <dbReference type="NCBI Taxonomy" id="1196019"/>
    <lineage>
        <taxon>Bacteria</taxon>
        <taxon>Pseudomonadati</taxon>
        <taxon>Bacteroidota</taxon>
        <taxon>Sphingobacteriia</taxon>
        <taxon>Sphingobacteriales</taxon>
        <taxon>Sphingobacteriaceae</taxon>
        <taxon>Mucilaginibacter</taxon>
    </lineage>
</organism>
<dbReference type="Gene3D" id="3.20.20.80">
    <property type="entry name" value="Glycosidases"/>
    <property type="match status" value="1"/>
</dbReference>
<reference evidence="9" key="1">
    <citation type="journal article" date="2019" name="Int. J. Syst. Evol. Microbiol.">
        <title>The Global Catalogue of Microorganisms (GCM) 10K type strain sequencing project: providing services to taxonomists for standard genome sequencing and annotation.</title>
        <authorList>
            <consortium name="The Broad Institute Genomics Platform"/>
            <consortium name="The Broad Institute Genome Sequencing Center for Infectious Disease"/>
            <person name="Wu L."/>
            <person name="Ma J."/>
        </authorList>
    </citation>
    <scope>NUCLEOTIDE SEQUENCE [LARGE SCALE GENOMIC DNA]</scope>
    <source>
        <strain evidence="9">JCM 18283</strain>
    </source>
</reference>
<sequence length="545" mass="62200">MTNNYLSIRLKKSWNKLIVAIPFLLSFNAMFAQNTTIIIKNGEYWYGGAVNEAHTMPFKDGYTFDLFANTGTNQASPLLLSTKGRYIWSDEPFKFTINGNQLIISDDSQALDIDSTGRDLKDAFSNASKKHFTTKDKLPDTLLFSRPQYNTWIELVYNQNQTDILKYANDIVANGFPTGVLMIDDNWADYYGRFDFRKDRFSNATAMVDSLHKMGFKVMLWISPFVSPDTEVYRELLAKKLLLYSADQKEKNNWDKAVNPAIISWWNGYSAVLDFTNPQAKAWFKSRLDHMVSTYHLDGFKFDAGDADFYPRDAISFKKATPNDHSRLWGEIGLDYPLNEYRAMWKMAGQPLVQRLRDKQHTWADLQKLIPHITVAGLLGYNFTCPDMIGGGEYGSFIGRDKLDEELVVRSAQCSALMPMMQFSVAPWRVLSKDNQALVKQAVIIRAKHTAYIMQLAKQSATTGQPIVRSMEYQFPAQGYAEVKSQFMLGDKLLVAPALDKNRVKTIYLPKGKWRDDRGKTIKGPTKIAQDVPLNRLPVFELVSK</sequence>
<proteinExistence type="inferred from homology"/>
<evidence type="ECO:0000259" key="6">
    <source>
        <dbReference type="Pfam" id="PF01055"/>
    </source>
</evidence>
<dbReference type="Proteomes" id="UP001501436">
    <property type="component" value="Unassembled WGS sequence"/>
</dbReference>
<dbReference type="InterPro" id="IPR000322">
    <property type="entry name" value="Glyco_hydro_31_TIM"/>
</dbReference>
<dbReference type="InterPro" id="IPR048395">
    <property type="entry name" value="Glyco_hydro_31_C"/>
</dbReference>
<feature type="domain" description="Glycoside hydrolase family 31 TIM barrel" evidence="6">
    <location>
        <begin position="157"/>
        <end position="453"/>
    </location>
</feature>
<evidence type="ECO:0000313" key="8">
    <source>
        <dbReference type="EMBL" id="GAA4923630.1"/>
    </source>
</evidence>
<dbReference type="GO" id="GO:0016787">
    <property type="term" value="F:hydrolase activity"/>
    <property type="evidence" value="ECO:0007669"/>
    <property type="project" value="UniProtKB-KW"/>
</dbReference>
<dbReference type="InterPro" id="IPR013780">
    <property type="entry name" value="Glyco_hydro_b"/>
</dbReference>
<dbReference type="EMBL" id="BAABJI010000002">
    <property type="protein sequence ID" value="GAA4923630.1"/>
    <property type="molecule type" value="Genomic_DNA"/>
</dbReference>
<evidence type="ECO:0000313" key="9">
    <source>
        <dbReference type="Proteomes" id="UP001501436"/>
    </source>
</evidence>
<comment type="caution">
    <text evidence="8">The sequence shown here is derived from an EMBL/GenBank/DDBJ whole genome shotgun (WGS) entry which is preliminary data.</text>
</comment>
<keyword evidence="9" id="KW-1185">Reference proteome</keyword>
<dbReference type="RefSeq" id="WP_345332042.1">
    <property type="nucleotide sequence ID" value="NZ_BAABJI010000002.1"/>
</dbReference>
<dbReference type="InterPro" id="IPR017853">
    <property type="entry name" value="GH"/>
</dbReference>
<evidence type="ECO:0000256" key="4">
    <source>
        <dbReference type="RuleBase" id="RU361185"/>
    </source>
</evidence>
<evidence type="ECO:0000259" key="7">
    <source>
        <dbReference type="Pfam" id="PF21365"/>
    </source>
</evidence>
<protein>
    <submittedName>
        <fullName evidence="8">Glycoside hydrolase family 31 protein</fullName>
    </submittedName>
</protein>
<dbReference type="SUPFAM" id="SSF51011">
    <property type="entry name" value="Glycosyl hydrolase domain"/>
    <property type="match status" value="1"/>
</dbReference>
<keyword evidence="5" id="KW-0732">Signal</keyword>
<feature type="signal peptide" evidence="5">
    <location>
        <begin position="1"/>
        <end position="31"/>
    </location>
</feature>
<dbReference type="CDD" id="cd06592">
    <property type="entry name" value="GH31_NET37"/>
    <property type="match status" value="1"/>
</dbReference>
<dbReference type="PANTHER" id="PTHR43053:SF4">
    <property type="entry name" value="MYOGENESIS-REGULATING GLYCOSIDASE"/>
    <property type="match status" value="1"/>
</dbReference>
<keyword evidence="3 4" id="KW-0326">Glycosidase</keyword>
<dbReference type="InterPro" id="IPR050985">
    <property type="entry name" value="Alpha-glycosidase_related"/>
</dbReference>
<dbReference type="SUPFAM" id="SSF51445">
    <property type="entry name" value="(Trans)glycosidases"/>
    <property type="match status" value="1"/>
</dbReference>
<dbReference type="PANTHER" id="PTHR43053">
    <property type="entry name" value="GLYCOSIDASE FAMILY 31"/>
    <property type="match status" value="1"/>
</dbReference>
<evidence type="ECO:0000256" key="3">
    <source>
        <dbReference type="ARBA" id="ARBA00023295"/>
    </source>
</evidence>
<feature type="chain" id="PRO_5045120641" evidence="5">
    <location>
        <begin position="32"/>
        <end position="545"/>
    </location>
</feature>
<name>A0ABP9FZJ2_9SPHI</name>
<feature type="domain" description="Glycosyl hydrolase family 31 C-terminal" evidence="7">
    <location>
        <begin position="464"/>
        <end position="540"/>
    </location>
</feature>
<dbReference type="Pfam" id="PF21365">
    <property type="entry name" value="Glyco_hydro_31_3rd"/>
    <property type="match status" value="1"/>
</dbReference>
<evidence type="ECO:0000256" key="1">
    <source>
        <dbReference type="ARBA" id="ARBA00007806"/>
    </source>
</evidence>
<accession>A0ABP9FZJ2</accession>